<name>X1NVN7_9ZZZZ</name>
<dbReference type="AlphaFoldDB" id="X1NVN7"/>
<feature type="non-terminal residue" evidence="1">
    <location>
        <position position="145"/>
    </location>
</feature>
<dbReference type="Gene3D" id="3.30.230.10">
    <property type="match status" value="1"/>
</dbReference>
<organism evidence="1">
    <name type="scientific">marine sediment metagenome</name>
    <dbReference type="NCBI Taxonomy" id="412755"/>
    <lineage>
        <taxon>unclassified sequences</taxon>
        <taxon>metagenomes</taxon>
        <taxon>ecological metagenomes</taxon>
    </lineage>
</organism>
<sequence length="145" mass="15751">MLFNLDSFTLIGIDAIKVSVEVHISRGLPEVIIVGLPGKAVNESRQRVRSAIINSGFDFPVKKIIVNLSPADIKKDGSYYDLPIALSILAASDQIRCGIFKESCFIGELSLDGSINPVKGLISMAEKALGIGKKFFFVPYEIANH</sequence>
<dbReference type="EMBL" id="BARV01032448">
    <property type="protein sequence ID" value="GAI34281.1"/>
    <property type="molecule type" value="Genomic_DNA"/>
</dbReference>
<evidence type="ECO:0008006" key="2">
    <source>
        <dbReference type="Google" id="ProtNLM"/>
    </source>
</evidence>
<reference evidence="1" key="1">
    <citation type="journal article" date="2014" name="Front. Microbiol.">
        <title>High frequency of phylogenetically diverse reductive dehalogenase-homologous genes in deep subseafloor sedimentary metagenomes.</title>
        <authorList>
            <person name="Kawai M."/>
            <person name="Futagami T."/>
            <person name="Toyoda A."/>
            <person name="Takaki Y."/>
            <person name="Nishi S."/>
            <person name="Hori S."/>
            <person name="Arai W."/>
            <person name="Tsubouchi T."/>
            <person name="Morono Y."/>
            <person name="Uchiyama I."/>
            <person name="Ito T."/>
            <person name="Fujiyama A."/>
            <person name="Inagaki F."/>
            <person name="Takami H."/>
        </authorList>
    </citation>
    <scope>NUCLEOTIDE SEQUENCE</scope>
    <source>
        <strain evidence="1">Expedition CK06-06</strain>
    </source>
</reference>
<gene>
    <name evidence="1" type="ORF">S06H3_51161</name>
</gene>
<dbReference type="InterPro" id="IPR020568">
    <property type="entry name" value="Ribosomal_Su5_D2-typ_SF"/>
</dbReference>
<dbReference type="Pfam" id="PF13541">
    <property type="entry name" value="ChlI"/>
    <property type="match status" value="1"/>
</dbReference>
<evidence type="ECO:0000313" key="1">
    <source>
        <dbReference type="EMBL" id="GAI34281.1"/>
    </source>
</evidence>
<comment type="caution">
    <text evidence="1">The sequence shown here is derived from an EMBL/GenBank/DDBJ whole genome shotgun (WGS) entry which is preliminary data.</text>
</comment>
<proteinExistence type="predicted"/>
<protein>
    <recommendedName>
        <fullName evidence="2">Magnesium chelatase ChlI-like catalytic domain-containing protein</fullName>
    </recommendedName>
</protein>
<dbReference type="SUPFAM" id="SSF54211">
    <property type="entry name" value="Ribosomal protein S5 domain 2-like"/>
    <property type="match status" value="1"/>
</dbReference>
<dbReference type="InterPro" id="IPR014721">
    <property type="entry name" value="Ribsml_uS5_D2-typ_fold_subgr"/>
</dbReference>
<accession>X1NVN7</accession>